<dbReference type="RefSeq" id="WP_133277765.1">
    <property type="nucleotide sequence ID" value="NZ_CP037933.1"/>
</dbReference>
<dbReference type="InterPro" id="IPR027417">
    <property type="entry name" value="P-loop_NTPase"/>
</dbReference>
<sequence>MKQHHAEDIYQFYDKFIQDFLIDGNSILSAHTGILNDDTIKGCFFNYIENYNDTNGSFDAKVTDQFKNADLPTRLVFAHAEWLWSFAVDDIRIPTKKGYVKRITNLSEEELVDTIYPVGFGSAGQWHTNNKYEEIKFILILIRFIRQKIVLGEITTVQEAKDWIEYICLFQKYGTENTTYILPDTFKAELQEKSLAVTNILTYAGNPDNYERIASENHKNQILISFWGLLSEAQKVDESLNTDDKILLIRKELGALTHPNFDFYEFDYARIWNYSLTEEGFSEVQGLQYKKAIILYGPPGTSKTFTAKHLADALITYAYLKNKANVTTFFRDKPDVTTNRIHHLQLHPNYTYEDFIAGYQLKDGNTQKTPGTLFKICEKAKADLGVTPNDDMPHVLILDEINRIDLSRLFGEVFSALENRDQPIQVGVGDLELTIPRNLYVIGTMNEIDFSLERIDFALRRRFLWFFYGYDENTLRNIIHHKNRTLGANLRMEDEMNRFIRNATQLNRKISSIPELGKQYQIGHTFFAEIVEIYKSYKEIGGYKSLKYQLYRGDGATNILWKISLEPMLVSFLGNMELEVQNEILKELKVIYNQN</sequence>
<dbReference type="EMBL" id="CP037933">
    <property type="protein sequence ID" value="QBN20265.1"/>
    <property type="molecule type" value="Genomic_DNA"/>
</dbReference>
<gene>
    <name evidence="2" type="ORF">E1750_16170</name>
</gene>
<reference evidence="3" key="1">
    <citation type="submission" date="2019-03" db="EMBL/GenBank/DDBJ databases">
        <title>Flavobacterium sp.</title>
        <authorList>
            <person name="Kim H."/>
        </authorList>
    </citation>
    <scope>NUCLEOTIDE SEQUENCE [LARGE SCALE GENOMIC DNA]</scope>
    <source>
        <strain evidence="3">GS13</strain>
    </source>
</reference>
<keyword evidence="3" id="KW-1185">Reference proteome</keyword>
<evidence type="ECO:0000313" key="3">
    <source>
        <dbReference type="Proteomes" id="UP000291124"/>
    </source>
</evidence>
<dbReference type="GO" id="GO:0016887">
    <property type="term" value="F:ATP hydrolysis activity"/>
    <property type="evidence" value="ECO:0007669"/>
    <property type="project" value="InterPro"/>
</dbReference>
<dbReference type="Proteomes" id="UP000291124">
    <property type="component" value="Chromosome"/>
</dbReference>
<dbReference type="OrthoDB" id="9781481at2"/>
<organism evidence="2 3">
    <name type="scientific">Flavobacterium nackdongense</name>
    <dbReference type="NCBI Taxonomy" id="2547394"/>
    <lineage>
        <taxon>Bacteria</taxon>
        <taxon>Pseudomonadati</taxon>
        <taxon>Bacteroidota</taxon>
        <taxon>Flavobacteriia</taxon>
        <taxon>Flavobacteriales</taxon>
        <taxon>Flavobacteriaceae</taxon>
        <taxon>Flavobacterium</taxon>
    </lineage>
</organism>
<dbReference type="REBASE" id="308088">
    <property type="entry name" value="FspGS13McrBCP"/>
</dbReference>
<proteinExistence type="predicted"/>
<dbReference type="AlphaFoldDB" id="A0A4P6YHF2"/>
<dbReference type="Pfam" id="PF07728">
    <property type="entry name" value="AAA_5"/>
    <property type="match status" value="1"/>
</dbReference>
<evidence type="ECO:0000259" key="1">
    <source>
        <dbReference type="SMART" id="SM00382"/>
    </source>
</evidence>
<dbReference type="Gene3D" id="3.40.50.300">
    <property type="entry name" value="P-loop containing nucleotide triphosphate hydrolases"/>
    <property type="match status" value="1"/>
</dbReference>
<dbReference type="PANTHER" id="PTHR37291:SF1">
    <property type="entry name" value="TYPE IV METHYL-DIRECTED RESTRICTION ENZYME ECOKMCRB SUBUNIT"/>
    <property type="match status" value="1"/>
</dbReference>
<dbReference type="SMART" id="SM00382">
    <property type="entry name" value="AAA"/>
    <property type="match status" value="1"/>
</dbReference>
<protein>
    <submittedName>
        <fullName evidence="2">AAA family ATPase</fullName>
    </submittedName>
</protein>
<dbReference type="KEGG" id="fnk:E1750_16170"/>
<dbReference type="InterPro" id="IPR052934">
    <property type="entry name" value="Methyl-DNA_Rec/Restrict_Enz"/>
</dbReference>
<feature type="domain" description="AAA+ ATPase" evidence="1">
    <location>
        <begin position="289"/>
        <end position="471"/>
    </location>
</feature>
<evidence type="ECO:0000313" key="2">
    <source>
        <dbReference type="EMBL" id="QBN20265.1"/>
    </source>
</evidence>
<dbReference type="InterPro" id="IPR011704">
    <property type="entry name" value="ATPase_dyneun-rel_AAA"/>
</dbReference>
<dbReference type="SUPFAM" id="SSF52540">
    <property type="entry name" value="P-loop containing nucleoside triphosphate hydrolases"/>
    <property type="match status" value="1"/>
</dbReference>
<dbReference type="InterPro" id="IPR003593">
    <property type="entry name" value="AAA+_ATPase"/>
</dbReference>
<dbReference type="GO" id="GO:0005524">
    <property type="term" value="F:ATP binding"/>
    <property type="evidence" value="ECO:0007669"/>
    <property type="project" value="InterPro"/>
</dbReference>
<dbReference type="PANTHER" id="PTHR37291">
    <property type="entry name" value="5-METHYLCYTOSINE-SPECIFIC RESTRICTION ENZYME B"/>
    <property type="match status" value="1"/>
</dbReference>
<accession>A0A4P6YHF2</accession>
<name>A0A4P6YHF2_9FLAO</name>